<dbReference type="EMBL" id="LIAE01005491">
    <property type="protein sequence ID" value="PAV93304.1"/>
    <property type="molecule type" value="Genomic_DNA"/>
</dbReference>
<organism evidence="2 3">
    <name type="scientific">Diploscapter pachys</name>
    <dbReference type="NCBI Taxonomy" id="2018661"/>
    <lineage>
        <taxon>Eukaryota</taxon>
        <taxon>Metazoa</taxon>
        <taxon>Ecdysozoa</taxon>
        <taxon>Nematoda</taxon>
        <taxon>Chromadorea</taxon>
        <taxon>Rhabditida</taxon>
        <taxon>Rhabditina</taxon>
        <taxon>Rhabditomorpha</taxon>
        <taxon>Rhabditoidea</taxon>
        <taxon>Rhabditidae</taxon>
        <taxon>Diploscapter</taxon>
    </lineage>
</organism>
<dbReference type="InterPro" id="IPR011128">
    <property type="entry name" value="G3P_DH_NAD-dep_N"/>
</dbReference>
<dbReference type="OrthoDB" id="10263760at2759"/>
<accession>A0A2A2M4C1</accession>
<name>A0A2A2M4C1_9BILA</name>
<dbReference type="Proteomes" id="UP000218231">
    <property type="component" value="Unassembled WGS sequence"/>
</dbReference>
<dbReference type="AlphaFoldDB" id="A0A2A2M4C1"/>
<reference evidence="2 3" key="1">
    <citation type="journal article" date="2017" name="Curr. Biol.">
        <title>Genome architecture and evolution of a unichromosomal asexual nematode.</title>
        <authorList>
            <person name="Fradin H."/>
            <person name="Zegar C."/>
            <person name="Gutwein M."/>
            <person name="Lucas J."/>
            <person name="Kovtun M."/>
            <person name="Corcoran D."/>
            <person name="Baugh L.R."/>
            <person name="Kiontke K."/>
            <person name="Gunsalus K."/>
            <person name="Fitch D.H."/>
            <person name="Piano F."/>
        </authorList>
    </citation>
    <scope>NUCLEOTIDE SEQUENCE [LARGE SCALE GENOMIC DNA]</scope>
    <source>
        <strain evidence="2">PF1309</strain>
    </source>
</reference>
<dbReference type="SUPFAM" id="SSF51735">
    <property type="entry name" value="NAD(P)-binding Rossmann-fold domains"/>
    <property type="match status" value="1"/>
</dbReference>
<evidence type="ECO:0000259" key="1">
    <source>
        <dbReference type="Pfam" id="PF01210"/>
    </source>
</evidence>
<sequence>MIGWAGAERFAAGLTDPLDTPARARWPLDPGAEAVRAYRSTAIRERYARGTVPFDRLRANGVCEVGRPGMSSMKIGVIGGGAWGTALAQVAAHRGEPVTLWAREPEVVAGINDAHENRLFLAGVPL</sequence>
<keyword evidence="3" id="KW-1185">Reference proteome</keyword>
<dbReference type="InterPro" id="IPR036291">
    <property type="entry name" value="NAD(P)-bd_dom_sf"/>
</dbReference>
<evidence type="ECO:0000313" key="2">
    <source>
        <dbReference type="EMBL" id="PAV93304.1"/>
    </source>
</evidence>
<dbReference type="Gene3D" id="3.40.50.720">
    <property type="entry name" value="NAD(P)-binding Rossmann-like Domain"/>
    <property type="match status" value="1"/>
</dbReference>
<dbReference type="GO" id="GO:0046168">
    <property type="term" value="P:glycerol-3-phosphate catabolic process"/>
    <property type="evidence" value="ECO:0007669"/>
    <property type="project" value="InterPro"/>
</dbReference>
<comment type="caution">
    <text evidence="2">The sequence shown here is derived from an EMBL/GenBank/DDBJ whole genome shotgun (WGS) entry which is preliminary data.</text>
</comment>
<evidence type="ECO:0000313" key="3">
    <source>
        <dbReference type="Proteomes" id="UP000218231"/>
    </source>
</evidence>
<gene>
    <name evidence="2" type="ORF">WR25_21936</name>
</gene>
<dbReference type="Pfam" id="PF01210">
    <property type="entry name" value="NAD_Gly3P_dh_N"/>
    <property type="match status" value="1"/>
</dbReference>
<dbReference type="GO" id="GO:0051287">
    <property type="term" value="F:NAD binding"/>
    <property type="evidence" value="ECO:0007669"/>
    <property type="project" value="InterPro"/>
</dbReference>
<protein>
    <recommendedName>
        <fullName evidence="1">Glycerol-3-phosphate dehydrogenase NAD-dependent N-terminal domain-containing protein</fullName>
    </recommendedName>
</protein>
<dbReference type="GO" id="GO:0016616">
    <property type="term" value="F:oxidoreductase activity, acting on the CH-OH group of donors, NAD or NADP as acceptor"/>
    <property type="evidence" value="ECO:0007669"/>
    <property type="project" value="InterPro"/>
</dbReference>
<proteinExistence type="predicted"/>
<feature type="domain" description="Glycerol-3-phosphate dehydrogenase NAD-dependent N-terminal" evidence="1">
    <location>
        <begin position="74"/>
        <end position="125"/>
    </location>
</feature>